<name>J3LLS7_ORYBR</name>
<organism evidence="1">
    <name type="scientific">Oryza brachyantha</name>
    <name type="common">malo sina</name>
    <dbReference type="NCBI Taxonomy" id="4533"/>
    <lineage>
        <taxon>Eukaryota</taxon>
        <taxon>Viridiplantae</taxon>
        <taxon>Streptophyta</taxon>
        <taxon>Embryophyta</taxon>
        <taxon>Tracheophyta</taxon>
        <taxon>Spermatophyta</taxon>
        <taxon>Magnoliopsida</taxon>
        <taxon>Liliopsida</taxon>
        <taxon>Poales</taxon>
        <taxon>Poaceae</taxon>
        <taxon>BOP clade</taxon>
        <taxon>Oryzoideae</taxon>
        <taxon>Oryzeae</taxon>
        <taxon>Oryzinae</taxon>
        <taxon>Oryza</taxon>
    </lineage>
</organism>
<dbReference type="Gramene" id="OB03G20030.1">
    <property type="protein sequence ID" value="OB03G20030.1"/>
    <property type="gene ID" value="OB03G20030"/>
</dbReference>
<reference evidence="1" key="1">
    <citation type="journal article" date="2013" name="Nat. Commun.">
        <title>Whole-genome sequencing of Oryza brachyantha reveals mechanisms underlying Oryza genome evolution.</title>
        <authorList>
            <person name="Chen J."/>
            <person name="Huang Q."/>
            <person name="Gao D."/>
            <person name="Wang J."/>
            <person name="Lang Y."/>
            <person name="Liu T."/>
            <person name="Li B."/>
            <person name="Bai Z."/>
            <person name="Luis Goicoechea J."/>
            <person name="Liang C."/>
            <person name="Chen C."/>
            <person name="Zhang W."/>
            <person name="Sun S."/>
            <person name="Liao Y."/>
            <person name="Zhang X."/>
            <person name="Yang L."/>
            <person name="Song C."/>
            <person name="Wang M."/>
            <person name="Shi J."/>
            <person name="Liu G."/>
            <person name="Liu J."/>
            <person name="Zhou H."/>
            <person name="Zhou W."/>
            <person name="Yu Q."/>
            <person name="An N."/>
            <person name="Chen Y."/>
            <person name="Cai Q."/>
            <person name="Wang B."/>
            <person name="Liu B."/>
            <person name="Min J."/>
            <person name="Huang Y."/>
            <person name="Wu H."/>
            <person name="Li Z."/>
            <person name="Zhang Y."/>
            <person name="Yin Y."/>
            <person name="Song W."/>
            <person name="Jiang J."/>
            <person name="Jackson S.A."/>
            <person name="Wing R.A."/>
            <person name="Wang J."/>
            <person name="Chen M."/>
        </authorList>
    </citation>
    <scope>NUCLEOTIDE SEQUENCE [LARGE SCALE GENOMIC DNA]</scope>
    <source>
        <strain evidence="1">cv. IRGC 101232</strain>
    </source>
</reference>
<dbReference type="AlphaFoldDB" id="J3LLS7"/>
<dbReference type="Proteomes" id="UP000006038">
    <property type="component" value="Chromosome 3"/>
</dbReference>
<proteinExistence type="predicted"/>
<dbReference type="HOGENOM" id="CLU_2018754_0_0_1"/>
<reference evidence="1" key="2">
    <citation type="submission" date="2013-04" db="UniProtKB">
        <authorList>
            <consortium name="EnsemblPlants"/>
        </authorList>
    </citation>
    <scope>IDENTIFICATION</scope>
</reference>
<protein>
    <submittedName>
        <fullName evidence="1">Uncharacterized protein</fullName>
    </submittedName>
</protein>
<evidence type="ECO:0000313" key="2">
    <source>
        <dbReference type="Proteomes" id="UP000006038"/>
    </source>
</evidence>
<dbReference type="EnsemblPlants" id="OB03G20030.1">
    <property type="protein sequence ID" value="OB03G20030.1"/>
    <property type="gene ID" value="OB03G20030"/>
</dbReference>
<keyword evidence="2" id="KW-1185">Reference proteome</keyword>
<sequence>MLALHQLEVRLNTTMTRHAPCDAEVNLNRLAKAMEFRKRIANSPCVVYGSEVSSLSAMKKFRHFSWYIASILISAMLYRWTRNERTNVLLSAMLDAHLRLWLREQLAIIQYFQKEINTRRTNL</sequence>
<evidence type="ECO:0000313" key="1">
    <source>
        <dbReference type="EnsemblPlants" id="OB03G20030.1"/>
    </source>
</evidence>
<accession>J3LLS7</accession>